<gene>
    <name evidence="9" type="ORF">JIN87_08585</name>
</gene>
<evidence type="ECO:0000256" key="7">
    <source>
        <dbReference type="ARBA" id="ARBA00023136"/>
    </source>
</evidence>
<organism evidence="9 10">
    <name type="scientific">Pelagicoccus mobilis</name>
    <dbReference type="NCBI Taxonomy" id="415221"/>
    <lineage>
        <taxon>Bacteria</taxon>
        <taxon>Pseudomonadati</taxon>
        <taxon>Verrucomicrobiota</taxon>
        <taxon>Opitutia</taxon>
        <taxon>Puniceicoccales</taxon>
        <taxon>Pelagicoccaceae</taxon>
        <taxon>Pelagicoccus</taxon>
    </lineage>
</organism>
<dbReference type="RefSeq" id="WP_200355137.1">
    <property type="nucleotide sequence ID" value="NZ_JAENIL010000013.1"/>
</dbReference>
<evidence type="ECO:0000313" key="10">
    <source>
        <dbReference type="Proteomes" id="UP000617628"/>
    </source>
</evidence>
<dbReference type="GO" id="GO:1903785">
    <property type="term" value="P:L-valine transmembrane transport"/>
    <property type="evidence" value="ECO:0007669"/>
    <property type="project" value="TreeGrafter"/>
</dbReference>
<evidence type="ECO:0000256" key="1">
    <source>
        <dbReference type="ARBA" id="ARBA00004651"/>
    </source>
</evidence>
<name>A0A934VKQ0_9BACT</name>
<keyword evidence="3" id="KW-0813">Transport</keyword>
<comment type="subcellular location">
    <subcellularLocation>
        <location evidence="1">Cell membrane</location>
        <topology evidence="1">Multi-pass membrane protein</topology>
    </subcellularLocation>
</comment>
<dbReference type="PANTHER" id="PTHR34979:SF1">
    <property type="entry name" value="INNER MEMBRANE PROTEIN YGAZ"/>
    <property type="match status" value="1"/>
</dbReference>
<feature type="transmembrane region" description="Helical" evidence="8">
    <location>
        <begin position="48"/>
        <end position="70"/>
    </location>
</feature>
<feature type="transmembrane region" description="Helical" evidence="8">
    <location>
        <begin position="20"/>
        <end position="41"/>
    </location>
</feature>
<dbReference type="EMBL" id="JAENIL010000013">
    <property type="protein sequence ID" value="MBK1876921.1"/>
    <property type="molecule type" value="Genomic_DNA"/>
</dbReference>
<evidence type="ECO:0000313" key="9">
    <source>
        <dbReference type="EMBL" id="MBK1876921.1"/>
    </source>
</evidence>
<protein>
    <submittedName>
        <fullName evidence="9">AzlC family ABC transporter permease</fullName>
    </submittedName>
</protein>
<dbReference type="Proteomes" id="UP000617628">
    <property type="component" value="Unassembled WGS sequence"/>
</dbReference>
<dbReference type="InterPro" id="IPR011606">
    <property type="entry name" value="Brnchd-chn_aa_trnsp_permease"/>
</dbReference>
<keyword evidence="4" id="KW-1003">Cell membrane</keyword>
<accession>A0A934VKQ0</accession>
<evidence type="ECO:0000256" key="8">
    <source>
        <dbReference type="SAM" id="Phobius"/>
    </source>
</evidence>
<comment type="similarity">
    <text evidence="2">Belongs to the AzlC family.</text>
</comment>
<sequence>MSDLELFELGRWVSFKEGARATLPVMLGVVPFGLICGAVCVASGMTEWGAIGLSVMIFAGASQIVAAQLLAEEGMVGVAIVAALAINLRMMMYSASLLPHFHKERFSMRALFAYLLTDQAFATSINRFSEKDAVSVHRPMYYLGAGIAMWISFNLSTALGAYVGPFIPSELGLEFAIPLTFIALVVPRVSDRPSLIAALAAGGIAYAFDWLPLNLGLLVAAFGGIALGWMATLRKGARCD</sequence>
<comment type="caution">
    <text evidence="9">The sequence shown here is derived from an EMBL/GenBank/DDBJ whole genome shotgun (WGS) entry which is preliminary data.</text>
</comment>
<dbReference type="PANTHER" id="PTHR34979">
    <property type="entry name" value="INNER MEMBRANE PROTEIN YGAZ"/>
    <property type="match status" value="1"/>
</dbReference>
<keyword evidence="10" id="KW-1185">Reference proteome</keyword>
<evidence type="ECO:0000256" key="2">
    <source>
        <dbReference type="ARBA" id="ARBA00010735"/>
    </source>
</evidence>
<feature type="transmembrane region" description="Helical" evidence="8">
    <location>
        <begin position="210"/>
        <end position="231"/>
    </location>
</feature>
<evidence type="ECO:0000256" key="5">
    <source>
        <dbReference type="ARBA" id="ARBA00022692"/>
    </source>
</evidence>
<evidence type="ECO:0000256" key="3">
    <source>
        <dbReference type="ARBA" id="ARBA00022448"/>
    </source>
</evidence>
<dbReference type="GO" id="GO:0005886">
    <property type="term" value="C:plasma membrane"/>
    <property type="evidence" value="ECO:0007669"/>
    <property type="project" value="UniProtKB-SubCell"/>
</dbReference>
<feature type="transmembrane region" description="Helical" evidence="8">
    <location>
        <begin position="76"/>
        <end position="98"/>
    </location>
</feature>
<keyword evidence="7 8" id="KW-0472">Membrane</keyword>
<dbReference type="AlphaFoldDB" id="A0A934VKQ0"/>
<keyword evidence="5 8" id="KW-0812">Transmembrane</keyword>
<dbReference type="Pfam" id="PF03591">
    <property type="entry name" value="AzlC"/>
    <property type="match status" value="1"/>
</dbReference>
<reference evidence="9" key="1">
    <citation type="submission" date="2021-01" db="EMBL/GenBank/DDBJ databases">
        <title>Modified the classification status of verrucomicrobia.</title>
        <authorList>
            <person name="Feng X."/>
        </authorList>
    </citation>
    <scope>NUCLEOTIDE SEQUENCE</scope>
    <source>
        <strain evidence="9">KCTC 13126</strain>
    </source>
</reference>
<keyword evidence="6 8" id="KW-1133">Transmembrane helix</keyword>
<evidence type="ECO:0000256" key="4">
    <source>
        <dbReference type="ARBA" id="ARBA00022475"/>
    </source>
</evidence>
<feature type="transmembrane region" description="Helical" evidence="8">
    <location>
        <begin position="140"/>
        <end position="164"/>
    </location>
</feature>
<proteinExistence type="inferred from homology"/>
<evidence type="ECO:0000256" key="6">
    <source>
        <dbReference type="ARBA" id="ARBA00022989"/>
    </source>
</evidence>